<dbReference type="InterPro" id="IPR011042">
    <property type="entry name" value="6-blade_b-propeller_TolB-like"/>
</dbReference>
<dbReference type="OrthoDB" id="9787204at2"/>
<protein>
    <recommendedName>
        <fullName evidence="3">NHL repeat containing protein</fullName>
    </recommendedName>
</protein>
<organism evidence="1 2">
    <name type="scientific">Thiorhodococcus drewsii AZ1</name>
    <dbReference type="NCBI Taxonomy" id="765913"/>
    <lineage>
        <taxon>Bacteria</taxon>
        <taxon>Pseudomonadati</taxon>
        <taxon>Pseudomonadota</taxon>
        <taxon>Gammaproteobacteria</taxon>
        <taxon>Chromatiales</taxon>
        <taxon>Chromatiaceae</taxon>
        <taxon>Thiorhodococcus</taxon>
    </lineage>
</organism>
<evidence type="ECO:0000313" key="1">
    <source>
        <dbReference type="EMBL" id="EGV27720.1"/>
    </source>
</evidence>
<sequence length="663" mass="69075">MLCAIGLYLFLGSARGAELNGQLNLATTDHPDLIQDVAITLYEATEFAPVALATTRTGSDGLFHLETGRATSASILFLSATVTDQVRLLTVLGETLPQVATINEMTSVAASYAMAQFLRSGQIAGNAFRLRIAAMMSANIANPVTGEVSAVLSSPPNADQTNSFRLTRSLANLLNLCAVAPSYAKALLPLLTDERGQVPADTAIGLANLARNPAVDPDLLYLLSSLRQGYAPALSQAPDQWSITVKLNNTGQSDIPFGGVANVDWDSYGYAWVANNVTQGTPNSTKYNVVLRPDGKPADGTGGEPVSPFASGGLLGVGWGVSVDQKDRVWFGNFGWGSPKDLYYPSQTAGSPSGAGTGSVSTFDAADGSPLSDVGYFGPYRVQAIEPDDWGNIWMASLGDTNVAGGSGVWVFRNGNPDDSVSAVVDWEDAPFGVAPIPGQAAAWVTFSGGLAGEHQSSIAKYALTDTGELEQRFIAPVGDTLKVVATDFAGNAWFASQGTDSVFAYSPDGEQLGEFSGGGIDGPWGITVDGEGNVWVANFGDLAIGNVFDRGRLSKLCGANPAACPPGLALGDPISPETGYTLPSEGAPVLLSNGDPLYGPGAPPSFAPMMRQTSVQIDAAGNVWTINNWKPRFDVDILSNPGGDGIVIFVGLATPPPRSQRI</sequence>
<gene>
    <name evidence="1" type="ORF">ThidrDRAFT_4468</name>
</gene>
<proteinExistence type="predicted"/>
<dbReference type="eggNOG" id="COG3391">
    <property type="taxonomic scope" value="Bacteria"/>
</dbReference>
<evidence type="ECO:0000313" key="2">
    <source>
        <dbReference type="Proteomes" id="UP000004200"/>
    </source>
</evidence>
<keyword evidence="2" id="KW-1185">Reference proteome</keyword>
<evidence type="ECO:0008006" key="3">
    <source>
        <dbReference type="Google" id="ProtNLM"/>
    </source>
</evidence>
<reference evidence="1 2" key="1">
    <citation type="submission" date="2011-06" db="EMBL/GenBank/DDBJ databases">
        <title>The draft genome of Thiorhodococcus drewsii AZ1.</title>
        <authorList>
            <consortium name="US DOE Joint Genome Institute (JGI-PGF)"/>
            <person name="Lucas S."/>
            <person name="Han J."/>
            <person name="Lapidus A."/>
            <person name="Cheng J.-F."/>
            <person name="Goodwin L."/>
            <person name="Pitluck S."/>
            <person name="Peters L."/>
            <person name="Land M.L."/>
            <person name="Hauser L."/>
            <person name="Vogl K."/>
            <person name="Liu Z."/>
            <person name="Imhoff J."/>
            <person name="Thiel V."/>
            <person name="Frigaard N.-U."/>
            <person name="Bryant D.A."/>
            <person name="Woyke T.J."/>
        </authorList>
    </citation>
    <scope>NUCLEOTIDE SEQUENCE [LARGE SCALE GENOMIC DNA]</scope>
    <source>
        <strain evidence="1 2">AZ1</strain>
    </source>
</reference>
<accession>G2E854</accession>
<comment type="caution">
    <text evidence="1">The sequence shown here is derived from an EMBL/GenBank/DDBJ whole genome shotgun (WGS) entry which is preliminary data.</text>
</comment>
<dbReference type="STRING" id="765913.ThidrDRAFT_4468"/>
<dbReference type="AlphaFoldDB" id="G2E854"/>
<dbReference type="RefSeq" id="WP_007043180.1">
    <property type="nucleotide sequence ID" value="NZ_AFWT01000064.1"/>
</dbReference>
<dbReference type="Proteomes" id="UP000004200">
    <property type="component" value="Unassembled WGS sequence"/>
</dbReference>
<dbReference type="Gene3D" id="2.120.10.30">
    <property type="entry name" value="TolB, C-terminal domain"/>
    <property type="match status" value="1"/>
</dbReference>
<dbReference type="SUPFAM" id="SSF63829">
    <property type="entry name" value="Calcium-dependent phosphotriesterase"/>
    <property type="match status" value="1"/>
</dbReference>
<dbReference type="EMBL" id="AFWT01000064">
    <property type="protein sequence ID" value="EGV27720.1"/>
    <property type="molecule type" value="Genomic_DNA"/>
</dbReference>
<name>G2E854_9GAMM</name>